<dbReference type="AlphaFoldDB" id="Q84GF3"/>
<feature type="coiled-coil region" evidence="1">
    <location>
        <begin position="38"/>
        <end position="79"/>
    </location>
</feature>
<name>Q84GF3_CORGT</name>
<evidence type="ECO:0000256" key="1">
    <source>
        <dbReference type="SAM" id="Coils"/>
    </source>
</evidence>
<geneLocation type="plasmid" evidence="2">
    <name>pAG3</name>
</geneLocation>
<organism evidence="2">
    <name type="scientific">Corynebacterium glutamicum</name>
    <name type="common">Brevibacterium saccharolyticum</name>
    <dbReference type="NCBI Taxonomy" id="1718"/>
    <lineage>
        <taxon>Bacteria</taxon>
        <taxon>Bacillati</taxon>
        <taxon>Actinomycetota</taxon>
        <taxon>Actinomycetes</taxon>
        <taxon>Mycobacteriales</taxon>
        <taxon>Corynebacteriaceae</taxon>
        <taxon>Corynebacterium</taxon>
    </lineage>
</organism>
<proteinExistence type="predicted"/>
<sequence>MYRSATCLALHALNVVRCFGVNVSRETLDMTDYATLNRIKCMATKAELEQQLKDMQQALKEQQQLAFNAREELEQQRNLKPVVVTVRVPQYVRDEMKRLAAIQGWTLQQFAANAFAGMIDELSEQDQEH</sequence>
<accession>Q84GF3</accession>
<reference evidence="2" key="1">
    <citation type="journal article" date="2003" name="J. Biotechnol.">
        <title>Plasmids in Corynebacterium glutamicum and their molecular classification by comparative genomics.</title>
        <authorList>
            <person name="Tauch A."/>
            <person name="Puhler A."/>
            <person name="Kalinowski J."/>
            <person name="Thierbach G."/>
        </authorList>
    </citation>
    <scope>NUCLEOTIDE SEQUENCE</scope>
    <source>
        <strain evidence="2">22220</strain>
        <plasmid evidence="2">pAG3</plasmid>
    </source>
</reference>
<protein>
    <submittedName>
        <fullName evidence="2">Uncharacterized protein</fullName>
    </submittedName>
</protein>
<keyword evidence="2" id="KW-0614">Plasmid</keyword>
<evidence type="ECO:0000313" key="2">
    <source>
        <dbReference type="EMBL" id="AAO18195.1"/>
    </source>
</evidence>
<dbReference type="EMBL" id="AY172684">
    <property type="protein sequence ID" value="AAO18195.1"/>
    <property type="molecule type" value="Genomic_DNA"/>
</dbReference>
<keyword evidence="1" id="KW-0175">Coiled coil</keyword>